<keyword evidence="2" id="KW-1185">Reference proteome</keyword>
<evidence type="ECO:0000313" key="2">
    <source>
        <dbReference type="Proteomes" id="UP000276133"/>
    </source>
</evidence>
<organism evidence="1 2">
    <name type="scientific">Brachionus plicatilis</name>
    <name type="common">Marine rotifer</name>
    <name type="synonym">Brachionus muelleri</name>
    <dbReference type="NCBI Taxonomy" id="10195"/>
    <lineage>
        <taxon>Eukaryota</taxon>
        <taxon>Metazoa</taxon>
        <taxon>Spiralia</taxon>
        <taxon>Gnathifera</taxon>
        <taxon>Rotifera</taxon>
        <taxon>Eurotatoria</taxon>
        <taxon>Monogononta</taxon>
        <taxon>Pseudotrocha</taxon>
        <taxon>Ploima</taxon>
        <taxon>Brachionidae</taxon>
        <taxon>Brachionus</taxon>
    </lineage>
</organism>
<comment type="caution">
    <text evidence="1">The sequence shown here is derived from an EMBL/GenBank/DDBJ whole genome shotgun (WGS) entry which is preliminary data.</text>
</comment>
<accession>A0A3M7R5L6</accession>
<name>A0A3M7R5L6_BRAPC</name>
<evidence type="ECO:0000313" key="1">
    <source>
        <dbReference type="EMBL" id="RNA18850.1"/>
    </source>
</evidence>
<proteinExistence type="predicted"/>
<reference evidence="1 2" key="1">
    <citation type="journal article" date="2018" name="Sci. Rep.">
        <title>Genomic signatures of local adaptation to the degree of environmental predictability in rotifers.</title>
        <authorList>
            <person name="Franch-Gras L."/>
            <person name="Hahn C."/>
            <person name="Garcia-Roger E.M."/>
            <person name="Carmona M.J."/>
            <person name="Serra M."/>
            <person name="Gomez A."/>
        </authorList>
    </citation>
    <scope>NUCLEOTIDE SEQUENCE [LARGE SCALE GENOMIC DNA]</scope>
    <source>
        <strain evidence="1">HYR1</strain>
    </source>
</reference>
<dbReference type="EMBL" id="REGN01004166">
    <property type="protein sequence ID" value="RNA18850.1"/>
    <property type="molecule type" value="Genomic_DNA"/>
</dbReference>
<sequence>MSMLFELRVSSLRTISNVVKSFGVTMSNCNNNTSKSNRPWSRGPSCPASWAACPVAAASTGFCSWLCLAQR</sequence>
<protein>
    <submittedName>
        <fullName evidence="1">Uncharacterized protein</fullName>
    </submittedName>
</protein>
<gene>
    <name evidence="1" type="ORF">BpHYR1_023921</name>
</gene>
<dbReference type="Proteomes" id="UP000276133">
    <property type="component" value="Unassembled WGS sequence"/>
</dbReference>
<dbReference type="AlphaFoldDB" id="A0A3M7R5L6"/>